<dbReference type="SUPFAM" id="SSF53474">
    <property type="entry name" value="alpha/beta-Hydrolases"/>
    <property type="match status" value="1"/>
</dbReference>
<keyword evidence="3" id="KW-1185">Reference proteome</keyword>
<dbReference type="PANTHER" id="PTHR48098">
    <property type="entry name" value="ENTEROCHELIN ESTERASE-RELATED"/>
    <property type="match status" value="1"/>
</dbReference>
<proteinExistence type="predicted"/>
<feature type="chain" id="PRO_5042826391" description="Esterase" evidence="1">
    <location>
        <begin position="17"/>
        <end position="395"/>
    </location>
</feature>
<evidence type="ECO:0000313" key="3">
    <source>
        <dbReference type="Proteomes" id="UP001319200"/>
    </source>
</evidence>
<dbReference type="Pfam" id="PF00756">
    <property type="entry name" value="Esterase"/>
    <property type="match status" value="1"/>
</dbReference>
<evidence type="ECO:0008006" key="4">
    <source>
        <dbReference type="Google" id="ProtNLM"/>
    </source>
</evidence>
<dbReference type="InterPro" id="IPR014756">
    <property type="entry name" value="Ig_E-set"/>
</dbReference>
<organism evidence="2 3">
    <name type="scientific">Chryseosolibacter histidini</name>
    <dbReference type="NCBI Taxonomy" id="2782349"/>
    <lineage>
        <taxon>Bacteria</taxon>
        <taxon>Pseudomonadati</taxon>
        <taxon>Bacteroidota</taxon>
        <taxon>Cytophagia</taxon>
        <taxon>Cytophagales</taxon>
        <taxon>Chryseotaleaceae</taxon>
        <taxon>Chryseosolibacter</taxon>
    </lineage>
</organism>
<dbReference type="RefSeq" id="WP_254162418.1">
    <property type="nucleotide sequence ID" value="NZ_JAHESF010000006.1"/>
</dbReference>
<dbReference type="InterPro" id="IPR050583">
    <property type="entry name" value="Mycobacterial_A85_antigen"/>
</dbReference>
<protein>
    <recommendedName>
        <fullName evidence="4">Esterase</fullName>
    </recommendedName>
</protein>
<name>A0AAP2DIB4_9BACT</name>
<comment type="caution">
    <text evidence="2">The sequence shown here is derived from an EMBL/GenBank/DDBJ whole genome shotgun (WGS) entry which is preliminary data.</text>
</comment>
<feature type="signal peptide" evidence="1">
    <location>
        <begin position="1"/>
        <end position="16"/>
    </location>
</feature>
<dbReference type="Gene3D" id="2.60.40.10">
    <property type="entry name" value="Immunoglobulins"/>
    <property type="match status" value="1"/>
</dbReference>
<dbReference type="Proteomes" id="UP001319200">
    <property type="component" value="Unassembled WGS sequence"/>
</dbReference>
<dbReference type="Gene3D" id="3.40.50.1820">
    <property type="entry name" value="alpha/beta hydrolase"/>
    <property type="match status" value="1"/>
</dbReference>
<dbReference type="AlphaFoldDB" id="A0AAP2DIB4"/>
<dbReference type="InterPro" id="IPR013783">
    <property type="entry name" value="Ig-like_fold"/>
</dbReference>
<dbReference type="SUPFAM" id="SSF81296">
    <property type="entry name" value="E set domains"/>
    <property type="match status" value="1"/>
</dbReference>
<evidence type="ECO:0000313" key="2">
    <source>
        <dbReference type="EMBL" id="MBT1696886.1"/>
    </source>
</evidence>
<accession>A0AAP2DIB4</accession>
<evidence type="ECO:0000256" key="1">
    <source>
        <dbReference type="SAM" id="SignalP"/>
    </source>
</evidence>
<gene>
    <name evidence="2" type="ORF">KK083_08385</name>
</gene>
<dbReference type="InterPro" id="IPR000801">
    <property type="entry name" value="Esterase-like"/>
</dbReference>
<dbReference type="InterPro" id="IPR029058">
    <property type="entry name" value="AB_hydrolase_fold"/>
</dbReference>
<dbReference type="EMBL" id="JAHESF010000006">
    <property type="protein sequence ID" value="MBT1696886.1"/>
    <property type="molecule type" value="Genomic_DNA"/>
</dbReference>
<keyword evidence="1" id="KW-0732">Signal</keyword>
<reference evidence="2 3" key="1">
    <citation type="submission" date="2021-05" db="EMBL/GenBank/DDBJ databases">
        <title>A Polyphasic approach of four new species of the genus Ohtaekwangia: Ohtaekwangia histidinii sp. nov., Ohtaekwangia cretensis sp. nov., Ohtaekwangia indiensis sp. nov., Ohtaekwangia reichenbachii sp. nov. from diverse environment.</title>
        <authorList>
            <person name="Octaviana S."/>
        </authorList>
    </citation>
    <scope>NUCLEOTIDE SEQUENCE [LARGE SCALE GENOMIC DNA]</scope>
    <source>
        <strain evidence="2 3">PWU4</strain>
    </source>
</reference>
<sequence length="395" mass="45199">MRVFFFLLVVSCNCFAQDYSSFTATVQELYTLKTPSAVTEVWNELVESEDIPLVREDSVAFLYRGEAKSVVWMGDFNGWGYHKNFNNKGKRIPNTDLWILKAAFPKDARLDYKILIDDANWILDPYNTDHQWSGVGGGSPNSELRMPGWKEDPLTTTPLPDMKRGKLEKDLLLNSQALAYQITYSIYIPSGYKPSNVYPVIYVTDGYEYMHDRLGNMVTILDNLIHLGKIKPVVAVFIDHREPVNRSNNRRMTELAMNEKYMSFLTEELMPLIEQHYRITKDPAQRAVMGTSMGGLSAAYFAFSKPGLFGLAGIQSPAFWFKPEIYTLCDNPENPPLKIFMTTGLIHDTEEGARKMKTILEKNTCTYVYKEVNQGHSWGNWRDSIDDILVYFFGG</sequence>
<dbReference type="PANTHER" id="PTHR48098:SF3">
    <property type="entry name" value="IRON(III) ENTEROBACTIN ESTERASE"/>
    <property type="match status" value="1"/>
</dbReference>